<dbReference type="Proteomes" id="UP000030728">
    <property type="component" value="Segment"/>
</dbReference>
<dbReference type="EMBL" id="KP057620">
    <property type="protein sequence ID" value="AIY32206.1"/>
    <property type="molecule type" value="Genomic_DNA"/>
</dbReference>
<accession>A0A0A1EN28</accession>
<gene>
    <name evidence="1" type="ORF">PBI_HAMSLICE_41</name>
</gene>
<protein>
    <submittedName>
        <fullName evidence="1">Uncharacterized protein</fullName>
    </submittedName>
</protein>
<evidence type="ECO:0000313" key="1">
    <source>
        <dbReference type="EMBL" id="AIY32206.1"/>
    </source>
</evidence>
<proteinExistence type="predicted"/>
<organism evidence="1 2">
    <name type="scientific">Mycobacterium phage HamSlice</name>
    <dbReference type="NCBI Taxonomy" id="1567483"/>
    <lineage>
        <taxon>Viruses</taxon>
        <taxon>Duplodnaviria</taxon>
        <taxon>Heunggongvirae</taxon>
        <taxon>Uroviricota</taxon>
        <taxon>Caudoviricetes</taxon>
        <taxon>Backyardiganvirus</taxon>
        <taxon>Backyardiganvirus peaches</taxon>
    </lineage>
</organism>
<reference evidence="1 2" key="1">
    <citation type="submission" date="2014-10" db="EMBL/GenBank/DDBJ databases">
        <authorList>
            <person name="Barber J.R."/>
            <person name="Boucher C.J."/>
            <person name="Butela K.A."/>
            <person name="Escareno D."/>
            <person name="Ferguson C.L."/>
            <person name="Helster A.R."/>
            <person name="Houser L.C."/>
            <person name="Mangery P."/>
            <person name="Pikula S.M."/>
            <person name="Robinson T.S."/>
            <person name="Sokol S.L."/>
            <person name="Sticha J."/>
            <person name="Suresh M.H."/>
            <person name="Anders K.R."/>
            <person name="Braun M.A."/>
            <person name="Delesalle V.A."/>
            <person name="Hughes L.E."/>
            <person name="Ware V.C."/>
            <person name="Bradley K.W."/>
            <person name="Barker L.P."/>
            <person name="Asai D.J."/>
            <person name="Bowman C.A."/>
            <person name="Russell D.A."/>
            <person name="Pope W.H."/>
            <person name="Jacobs-Sera D."/>
            <person name="Hendrix R.W."/>
            <person name="Hatfull G.F."/>
        </authorList>
    </citation>
    <scope>NUCLEOTIDE SEQUENCE [LARGE SCALE GENOMIC DNA]</scope>
</reference>
<sequence length="91" mass="9998">MKWMHGGEGDSPAIAPLRPPSTTVELYITLPDQSSIPEFGENHRLTVQKLALGVENMSQVERNWAIRTLIESVVEAAITELEEKGILRGGS</sequence>
<evidence type="ECO:0000313" key="2">
    <source>
        <dbReference type="Proteomes" id="UP000030728"/>
    </source>
</evidence>
<name>A0A0A1EN28_9CAUD</name>